<evidence type="ECO:0000256" key="4">
    <source>
        <dbReference type="PROSITE-ProRule" id="PRU00175"/>
    </source>
</evidence>
<dbReference type="EMBL" id="SHOA02000014">
    <property type="protein sequence ID" value="TDH67283.1"/>
    <property type="molecule type" value="Genomic_DNA"/>
</dbReference>
<dbReference type="PROSITE" id="PS00518">
    <property type="entry name" value="ZF_RING_1"/>
    <property type="match status" value="1"/>
</dbReference>
<keyword evidence="3" id="KW-0862">Zinc</keyword>
<dbReference type="PROSITE" id="PS50089">
    <property type="entry name" value="ZF_RING_2"/>
    <property type="match status" value="1"/>
</dbReference>
<dbReference type="Proteomes" id="UP000294530">
    <property type="component" value="Unassembled WGS sequence"/>
</dbReference>
<dbReference type="InterPro" id="IPR001841">
    <property type="entry name" value="Znf_RING"/>
</dbReference>
<keyword evidence="2 4" id="KW-0863">Zinc-finger</keyword>
<evidence type="ECO:0000256" key="3">
    <source>
        <dbReference type="ARBA" id="ARBA00022833"/>
    </source>
</evidence>
<gene>
    <name evidence="6" type="ORF">CCR75_003117</name>
</gene>
<accession>A0A976FIK0</accession>
<dbReference type="InterPro" id="IPR013083">
    <property type="entry name" value="Znf_RING/FYVE/PHD"/>
</dbReference>
<keyword evidence="7" id="KW-1185">Reference proteome</keyword>
<evidence type="ECO:0000256" key="1">
    <source>
        <dbReference type="ARBA" id="ARBA00022723"/>
    </source>
</evidence>
<dbReference type="Gene3D" id="3.30.40.10">
    <property type="entry name" value="Zinc/RING finger domain, C3HC4 (zinc finger)"/>
    <property type="match status" value="1"/>
</dbReference>
<proteinExistence type="predicted"/>
<dbReference type="GeneID" id="94346885"/>
<dbReference type="KEGG" id="blac:94346885"/>
<dbReference type="SUPFAM" id="SSF57850">
    <property type="entry name" value="RING/U-box"/>
    <property type="match status" value="1"/>
</dbReference>
<dbReference type="RefSeq" id="XP_067816782.1">
    <property type="nucleotide sequence ID" value="XM_067961214.1"/>
</dbReference>
<comment type="caution">
    <text evidence="6">The sequence shown here is derived from an EMBL/GenBank/DDBJ whole genome shotgun (WGS) entry which is preliminary data.</text>
</comment>
<evidence type="ECO:0000313" key="6">
    <source>
        <dbReference type="EMBL" id="TDH67283.1"/>
    </source>
</evidence>
<evidence type="ECO:0000256" key="2">
    <source>
        <dbReference type="ARBA" id="ARBA00022771"/>
    </source>
</evidence>
<name>A0A976FIK0_BRELC</name>
<evidence type="ECO:0000313" key="7">
    <source>
        <dbReference type="Proteomes" id="UP000294530"/>
    </source>
</evidence>
<dbReference type="OrthoDB" id="6270329at2759"/>
<keyword evidence="1" id="KW-0479">Metal-binding</keyword>
<dbReference type="AlphaFoldDB" id="A0A976FIK0"/>
<sequence>MSDELLPCLVCDEPLPADPMARCLTDCSHEFCLSCLCRDLALNKNRCPGCDAQVKQVTQLVSPKQNTPKPAFVRFCNAVYTLNVLIWAVDNPTIILAALFDLDHAKLIHQGKVLKKGDVWPGSVVQLVGTRKGILQEAAARDLVYSFCHDWLQRAKQVLCSPLSIIFDFFRSLFGNVPEQQRRGERGYAPLPTRNAISTSIFREPGRVASPEHINLL</sequence>
<protein>
    <recommendedName>
        <fullName evidence="5">RING-type domain-containing protein</fullName>
    </recommendedName>
</protein>
<evidence type="ECO:0000259" key="5">
    <source>
        <dbReference type="PROSITE" id="PS50089"/>
    </source>
</evidence>
<reference evidence="6 7" key="1">
    <citation type="journal article" date="2021" name="Genome Biol.">
        <title>AFLAP: assembly-free linkage analysis pipeline using k-mers from genome sequencing data.</title>
        <authorList>
            <person name="Fletcher K."/>
            <person name="Zhang L."/>
            <person name="Gil J."/>
            <person name="Han R."/>
            <person name="Cavanaugh K."/>
            <person name="Michelmore R."/>
        </authorList>
    </citation>
    <scope>NUCLEOTIDE SEQUENCE [LARGE SCALE GENOMIC DNA]</scope>
    <source>
        <strain evidence="6 7">SF5</strain>
    </source>
</reference>
<feature type="domain" description="RING-type" evidence="5">
    <location>
        <begin position="8"/>
        <end position="51"/>
    </location>
</feature>
<dbReference type="InterPro" id="IPR017907">
    <property type="entry name" value="Znf_RING_CS"/>
</dbReference>
<organism evidence="6 7">
    <name type="scientific">Bremia lactucae</name>
    <name type="common">Lettuce downy mildew</name>
    <dbReference type="NCBI Taxonomy" id="4779"/>
    <lineage>
        <taxon>Eukaryota</taxon>
        <taxon>Sar</taxon>
        <taxon>Stramenopiles</taxon>
        <taxon>Oomycota</taxon>
        <taxon>Peronosporomycetes</taxon>
        <taxon>Peronosporales</taxon>
        <taxon>Peronosporaceae</taxon>
        <taxon>Bremia</taxon>
    </lineage>
</organism>
<dbReference type="GO" id="GO:0008270">
    <property type="term" value="F:zinc ion binding"/>
    <property type="evidence" value="ECO:0007669"/>
    <property type="project" value="UniProtKB-KW"/>
</dbReference>